<evidence type="ECO:0000313" key="5">
    <source>
        <dbReference type="EMBL" id="MBN8431333.1"/>
    </source>
</evidence>
<dbReference type="NCBIfam" id="NF002270">
    <property type="entry name" value="PRK01202.1"/>
    <property type="match status" value="1"/>
</dbReference>
<name>A0ABS3E7P3_9GAMM</name>
<dbReference type="InterPro" id="IPR017453">
    <property type="entry name" value="GCV_H_sub"/>
</dbReference>
<keyword evidence="2 3" id="KW-0450">Lipoyl</keyword>
<dbReference type="Proteomes" id="UP000664293">
    <property type="component" value="Unassembled WGS sequence"/>
</dbReference>
<accession>A0ABS3E7P3</accession>
<evidence type="ECO:0000256" key="1">
    <source>
        <dbReference type="ARBA" id="ARBA00009249"/>
    </source>
</evidence>
<comment type="subunit">
    <text evidence="3">The glycine cleavage system is composed of four proteins: P, T, L and H.</text>
</comment>
<sequence length="124" mass="13111">MSNVKYTESHEWFSVEGDEVTVGITDFAQSQLGDVVFVELPEEGAELAAGDEVAVIESVKAAGDISLPFAATVVAVNGALPDEPELVNSDPMGEGWFMRVRPQNPAELEALLSADAYAALVDGE</sequence>
<gene>
    <name evidence="3 5" type="primary">gcvH</name>
    <name evidence="5" type="ORF">JF535_10775</name>
</gene>
<feature type="modified residue" description="N6-lipoyllysine" evidence="3">
    <location>
        <position position="60"/>
    </location>
</feature>
<dbReference type="PROSITE" id="PS50968">
    <property type="entry name" value="BIOTINYL_LIPOYL"/>
    <property type="match status" value="1"/>
</dbReference>
<dbReference type="PANTHER" id="PTHR11715:SF3">
    <property type="entry name" value="GLYCINE CLEAVAGE SYSTEM H PROTEIN-RELATED"/>
    <property type="match status" value="1"/>
</dbReference>
<comment type="caution">
    <text evidence="5">The sequence shown here is derived from an EMBL/GenBank/DDBJ whole genome shotgun (WGS) entry which is preliminary data.</text>
</comment>
<dbReference type="Gene3D" id="2.40.50.100">
    <property type="match status" value="1"/>
</dbReference>
<dbReference type="NCBIfam" id="TIGR00527">
    <property type="entry name" value="gcvH"/>
    <property type="match status" value="1"/>
</dbReference>
<dbReference type="RefSeq" id="WP_066964953.1">
    <property type="nucleotide sequence ID" value="NZ_JAEKJR010000002.1"/>
</dbReference>
<dbReference type="InterPro" id="IPR011053">
    <property type="entry name" value="Single_hybrid_motif"/>
</dbReference>
<protein>
    <recommendedName>
        <fullName evidence="3">Glycine cleavage system H protein</fullName>
    </recommendedName>
</protein>
<dbReference type="InterPro" id="IPR000089">
    <property type="entry name" value="Biotin_lipoyl"/>
</dbReference>
<evidence type="ECO:0000259" key="4">
    <source>
        <dbReference type="PROSITE" id="PS50968"/>
    </source>
</evidence>
<comment type="cofactor">
    <cofactor evidence="3">
        <name>(R)-lipoate</name>
        <dbReference type="ChEBI" id="CHEBI:83088"/>
    </cofactor>
    <text evidence="3">Binds 1 lipoyl cofactor covalently.</text>
</comment>
<reference evidence="5 6" key="1">
    <citation type="submission" date="2020-12" db="EMBL/GenBank/DDBJ databases">
        <title>Oil enriched cultivation method for isolating marine PHA-producing bacteria.</title>
        <authorList>
            <person name="Zheng W."/>
            <person name="Yu S."/>
            <person name="Huang Y."/>
        </authorList>
    </citation>
    <scope>NUCLEOTIDE SEQUENCE [LARGE SCALE GENOMIC DNA]</scope>
    <source>
        <strain evidence="5 6">SN0-2</strain>
    </source>
</reference>
<comment type="function">
    <text evidence="3">The glycine cleavage system catalyzes the degradation of glycine. The H protein shuttles the methylamine group of glycine from the P protein to the T protein.</text>
</comment>
<dbReference type="Pfam" id="PF01597">
    <property type="entry name" value="GCV_H"/>
    <property type="match status" value="1"/>
</dbReference>
<dbReference type="CDD" id="cd06848">
    <property type="entry name" value="GCS_H"/>
    <property type="match status" value="1"/>
</dbReference>
<feature type="domain" description="Lipoyl-binding" evidence="4">
    <location>
        <begin position="19"/>
        <end position="101"/>
    </location>
</feature>
<dbReference type="SUPFAM" id="SSF51230">
    <property type="entry name" value="Single hybrid motif"/>
    <property type="match status" value="1"/>
</dbReference>
<proteinExistence type="inferred from homology"/>
<keyword evidence="6" id="KW-1185">Reference proteome</keyword>
<evidence type="ECO:0000256" key="3">
    <source>
        <dbReference type="HAMAP-Rule" id="MF_00272"/>
    </source>
</evidence>
<evidence type="ECO:0000313" key="6">
    <source>
        <dbReference type="Proteomes" id="UP000664293"/>
    </source>
</evidence>
<dbReference type="PANTHER" id="PTHR11715">
    <property type="entry name" value="GLYCINE CLEAVAGE SYSTEM H PROTEIN"/>
    <property type="match status" value="1"/>
</dbReference>
<dbReference type="EMBL" id="JAEKJR010000002">
    <property type="protein sequence ID" value="MBN8431333.1"/>
    <property type="molecule type" value="Genomic_DNA"/>
</dbReference>
<dbReference type="HAMAP" id="MF_00272">
    <property type="entry name" value="GcvH"/>
    <property type="match status" value="1"/>
</dbReference>
<evidence type="ECO:0000256" key="2">
    <source>
        <dbReference type="ARBA" id="ARBA00022823"/>
    </source>
</evidence>
<comment type="similarity">
    <text evidence="1 3">Belongs to the GcvH family.</text>
</comment>
<organism evidence="5 6">
    <name type="scientific">Microbulbifer salipaludis</name>
    <dbReference type="NCBI Taxonomy" id="187980"/>
    <lineage>
        <taxon>Bacteria</taxon>
        <taxon>Pseudomonadati</taxon>
        <taxon>Pseudomonadota</taxon>
        <taxon>Gammaproteobacteria</taxon>
        <taxon>Cellvibrionales</taxon>
        <taxon>Microbulbiferaceae</taxon>
        <taxon>Microbulbifer</taxon>
    </lineage>
</organism>
<dbReference type="InterPro" id="IPR002930">
    <property type="entry name" value="GCV_H"/>
</dbReference>
<dbReference type="InterPro" id="IPR033753">
    <property type="entry name" value="GCV_H/Fam206"/>
</dbReference>